<proteinExistence type="predicted"/>
<evidence type="ECO:0000313" key="1">
    <source>
        <dbReference type="EMBL" id="MXQ89482.1"/>
    </source>
</evidence>
<comment type="caution">
    <text evidence="1">The sequence shown here is derived from an EMBL/GenBank/DDBJ whole genome shotgun (WGS) entry which is preliminary data.</text>
</comment>
<evidence type="ECO:0000313" key="2">
    <source>
        <dbReference type="Proteomes" id="UP000322234"/>
    </source>
</evidence>
<reference evidence="1" key="1">
    <citation type="submission" date="2019-10" db="EMBL/GenBank/DDBJ databases">
        <title>The sequence and de novo assembly of the wild yak genome.</title>
        <authorList>
            <person name="Liu Y."/>
        </authorList>
    </citation>
    <scope>NUCLEOTIDE SEQUENCE [LARGE SCALE GENOMIC DNA]</scope>
    <source>
        <strain evidence="1">WY2019</strain>
    </source>
</reference>
<dbReference type="EMBL" id="VBQZ03000055">
    <property type="protein sequence ID" value="MXQ89482.1"/>
    <property type="molecule type" value="Genomic_DNA"/>
</dbReference>
<name>A0A6B0RJ76_9CETA</name>
<dbReference type="AlphaFoldDB" id="A0A6B0RJ76"/>
<organism evidence="1 2">
    <name type="scientific">Bos mutus</name>
    <name type="common">wild yak</name>
    <dbReference type="NCBI Taxonomy" id="72004"/>
    <lineage>
        <taxon>Eukaryota</taxon>
        <taxon>Metazoa</taxon>
        <taxon>Chordata</taxon>
        <taxon>Craniata</taxon>
        <taxon>Vertebrata</taxon>
        <taxon>Euteleostomi</taxon>
        <taxon>Mammalia</taxon>
        <taxon>Eutheria</taxon>
        <taxon>Laurasiatheria</taxon>
        <taxon>Artiodactyla</taxon>
        <taxon>Ruminantia</taxon>
        <taxon>Pecora</taxon>
        <taxon>Bovidae</taxon>
        <taxon>Bovinae</taxon>
        <taxon>Bos</taxon>
    </lineage>
</organism>
<gene>
    <name evidence="1" type="ORF">E5288_WYG000803</name>
</gene>
<dbReference type="Proteomes" id="UP000322234">
    <property type="component" value="Unassembled WGS sequence"/>
</dbReference>
<protein>
    <submittedName>
        <fullName evidence="1">Uncharacterized protein</fullName>
    </submittedName>
</protein>
<accession>A0A6B0RJ76</accession>
<keyword evidence="2" id="KW-1185">Reference proteome</keyword>
<sequence length="181" mass="20257">MVLKLPIMSDGVGGLQRTRGAQLELLAYLSDLAAFCLSNPKKPGLREIARTPKKEIISTQMCSSQGSAFNLHTSAHPGKQGHVAPETEVIDNAMTVDELTEEVIYGEKNAESGRLEHEASVEGKTTVPRRKRIPTTVSDRWTLKRKDDWEDELRWKPWSGGEFLVLVSSLFWNQIILRTGK</sequence>